<protein>
    <submittedName>
        <fullName evidence="5">Bromodomain-containing protein</fullName>
    </submittedName>
</protein>
<dbReference type="OrthoDB" id="21449at2759"/>
<evidence type="ECO:0000313" key="5">
    <source>
        <dbReference type="EMBL" id="KUJ10383.1"/>
    </source>
</evidence>
<reference evidence="5 6" key="1">
    <citation type="submission" date="2015-10" db="EMBL/GenBank/DDBJ databases">
        <title>Full genome of DAOMC 229536 Phialocephala scopiformis, a fungal endophyte of spruce producing the potent anti-insectan compound rugulosin.</title>
        <authorList>
            <consortium name="DOE Joint Genome Institute"/>
            <person name="Walker A.K."/>
            <person name="Frasz S.L."/>
            <person name="Seifert K.A."/>
            <person name="Miller J.D."/>
            <person name="Mondo S.J."/>
            <person name="Labutti K."/>
            <person name="Lipzen A."/>
            <person name="Dockter R."/>
            <person name="Kennedy M."/>
            <person name="Grigoriev I.V."/>
            <person name="Spatafora J.W."/>
        </authorList>
    </citation>
    <scope>NUCLEOTIDE SEQUENCE [LARGE SCALE GENOMIC DNA]</scope>
    <source>
        <strain evidence="5 6">CBS 120377</strain>
    </source>
</reference>
<dbReference type="SUPFAM" id="SSF47370">
    <property type="entry name" value="Bromodomain"/>
    <property type="match status" value="1"/>
</dbReference>
<feature type="region of interest" description="Disordered" evidence="3">
    <location>
        <begin position="189"/>
        <end position="247"/>
    </location>
</feature>
<dbReference type="PROSITE" id="PS50014">
    <property type="entry name" value="BROMODOMAIN_2"/>
    <property type="match status" value="1"/>
</dbReference>
<proteinExistence type="predicted"/>
<gene>
    <name evidence="5" type="ORF">LY89DRAFT_259698</name>
</gene>
<evidence type="ECO:0000256" key="3">
    <source>
        <dbReference type="SAM" id="MobiDB-lite"/>
    </source>
</evidence>
<evidence type="ECO:0000313" key="6">
    <source>
        <dbReference type="Proteomes" id="UP000070700"/>
    </source>
</evidence>
<dbReference type="PANTHER" id="PTHR22880">
    <property type="entry name" value="FALZ-RELATED BROMODOMAIN-CONTAINING PROTEINS"/>
    <property type="match status" value="1"/>
</dbReference>
<feature type="compositionally biased region" description="Basic and acidic residues" evidence="3">
    <location>
        <begin position="217"/>
        <end position="233"/>
    </location>
</feature>
<dbReference type="SMART" id="SM00297">
    <property type="entry name" value="BROMO"/>
    <property type="match status" value="1"/>
</dbReference>
<dbReference type="InterPro" id="IPR050935">
    <property type="entry name" value="Bromo_chromatin_reader"/>
</dbReference>
<organism evidence="5 6">
    <name type="scientific">Mollisia scopiformis</name>
    <name type="common">Conifer needle endophyte fungus</name>
    <name type="synonym">Phialocephala scopiformis</name>
    <dbReference type="NCBI Taxonomy" id="149040"/>
    <lineage>
        <taxon>Eukaryota</taxon>
        <taxon>Fungi</taxon>
        <taxon>Dikarya</taxon>
        <taxon>Ascomycota</taxon>
        <taxon>Pezizomycotina</taxon>
        <taxon>Leotiomycetes</taxon>
        <taxon>Helotiales</taxon>
        <taxon>Mollisiaceae</taxon>
        <taxon>Mollisia</taxon>
    </lineage>
</organism>
<evidence type="ECO:0000256" key="2">
    <source>
        <dbReference type="PROSITE-ProRule" id="PRU00035"/>
    </source>
</evidence>
<dbReference type="STRING" id="149040.A0A132BDQ7"/>
<keyword evidence="1 2" id="KW-0103">Bromodomain</keyword>
<dbReference type="Proteomes" id="UP000070700">
    <property type="component" value="Unassembled WGS sequence"/>
</dbReference>
<accession>A0A132BDQ7</accession>
<feature type="domain" description="Bromo" evidence="4">
    <location>
        <begin position="279"/>
        <end position="343"/>
    </location>
</feature>
<dbReference type="Gene3D" id="1.20.920.10">
    <property type="entry name" value="Bromodomain-like"/>
    <property type="match status" value="1"/>
</dbReference>
<name>A0A132BDQ7_MOLSC</name>
<dbReference type="PRINTS" id="PR00503">
    <property type="entry name" value="BROMODOMAIN"/>
</dbReference>
<evidence type="ECO:0000256" key="1">
    <source>
        <dbReference type="ARBA" id="ARBA00023117"/>
    </source>
</evidence>
<sequence>MILTQSSLFSSLVRQRFLSVSKRTYYSVELIVRLPGTDVDTFGCFQNFIYTGHVYDKAGGKAIPEYPLLMNIWKLATHLRMAALRVAVLDAMAERRQLTSYIPGPPLLIQAWKETEEGSGLRIMLIRWTAEHMRTSPEARTSFAKSLPQEILYELVLTLSDLSAGPIPATQHHHHPQHPQLLLPAAQPVHDLEPPRPSTKRSRKTDVGPHPGPDDAFDIKPIKKQARRSEPARRNTNNSRSAAVEPAPLTPEKELAFCRDLITRMVSGPGFWTRLVAHFKHPVDPVASNMPNYFAVVKRPMSLMVIKGKMDRNEYATSAEFLADIHQIFQNCYEYWTNEDQVFKDCERLQKYFNEQWDDRHKWVSKIKAEVID</sequence>
<dbReference type="InterPro" id="IPR001487">
    <property type="entry name" value="Bromodomain"/>
</dbReference>
<dbReference type="EMBL" id="KQ947429">
    <property type="protein sequence ID" value="KUJ10383.1"/>
    <property type="molecule type" value="Genomic_DNA"/>
</dbReference>
<evidence type="ECO:0000259" key="4">
    <source>
        <dbReference type="PROSITE" id="PS50014"/>
    </source>
</evidence>
<dbReference type="InterPro" id="IPR036427">
    <property type="entry name" value="Bromodomain-like_sf"/>
</dbReference>
<dbReference type="GO" id="GO:0000785">
    <property type="term" value="C:chromatin"/>
    <property type="evidence" value="ECO:0007669"/>
    <property type="project" value="TreeGrafter"/>
</dbReference>
<dbReference type="Pfam" id="PF00439">
    <property type="entry name" value="Bromodomain"/>
    <property type="match status" value="1"/>
</dbReference>
<keyword evidence="6" id="KW-1185">Reference proteome</keyword>
<dbReference type="GO" id="GO:0006338">
    <property type="term" value="P:chromatin remodeling"/>
    <property type="evidence" value="ECO:0007669"/>
    <property type="project" value="TreeGrafter"/>
</dbReference>
<dbReference type="InParanoid" id="A0A132BDQ7"/>
<dbReference type="GO" id="GO:0005634">
    <property type="term" value="C:nucleus"/>
    <property type="evidence" value="ECO:0007669"/>
    <property type="project" value="TreeGrafter"/>
</dbReference>
<dbReference type="GO" id="GO:0006355">
    <property type="term" value="P:regulation of DNA-templated transcription"/>
    <property type="evidence" value="ECO:0007669"/>
    <property type="project" value="TreeGrafter"/>
</dbReference>
<dbReference type="KEGG" id="psco:LY89DRAFT_259698"/>
<dbReference type="PANTHER" id="PTHR22880:SF225">
    <property type="entry name" value="BROMODOMAIN-CONTAINING PROTEIN BET-1-RELATED"/>
    <property type="match status" value="1"/>
</dbReference>
<dbReference type="GeneID" id="28815991"/>
<dbReference type="RefSeq" id="XP_018064738.1">
    <property type="nucleotide sequence ID" value="XM_018206265.1"/>
</dbReference>
<dbReference type="AlphaFoldDB" id="A0A132BDQ7"/>